<proteinExistence type="predicted"/>
<name>A0AAV6IX04_9ERIC</name>
<dbReference type="Pfam" id="PF04720">
    <property type="entry name" value="PDDEXK_6"/>
    <property type="match status" value="1"/>
</dbReference>
<dbReference type="Proteomes" id="UP000823749">
    <property type="component" value="Chromosome 9"/>
</dbReference>
<accession>A0AAV6IX04</accession>
<dbReference type="NCBIfam" id="TIGR01615">
    <property type="entry name" value="A_thal_3542"/>
    <property type="match status" value="1"/>
</dbReference>
<reference evidence="1" key="1">
    <citation type="submission" date="2020-08" db="EMBL/GenBank/DDBJ databases">
        <title>Plant Genome Project.</title>
        <authorList>
            <person name="Zhang R.-G."/>
        </authorList>
    </citation>
    <scope>NUCLEOTIDE SEQUENCE</scope>
    <source>
        <strain evidence="1">WSP0</strain>
        <tissue evidence="1">Leaf</tissue>
    </source>
</reference>
<dbReference type="AlphaFoldDB" id="A0AAV6IX04"/>
<organism evidence="1 2">
    <name type="scientific">Rhododendron griersonianum</name>
    <dbReference type="NCBI Taxonomy" id="479676"/>
    <lineage>
        <taxon>Eukaryota</taxon>
        <taxon>Viridiplantae</taxon>
        <taxon>Streptophyta</taxon>
        <taxon>Embryophyta</taxon>
        <taxon>Tracheophyta</taxon>
        <taxon>Spermatophyta</taxon>
        <taxon>Magnoliopsida</taxon>
        <taxon>eudicotyledons</taxon>
        <taxon>Gunneridae</taxon>
        <taxon>Pentapetalae</taxon>
        <taxon>asterids</taxon>
        <taxon>Ericales</taxon>
        <taxon>Ericaceae</taxon>
        <taxon>Ericoideae</taxon>
        <taxon>Rhodoreae</taxon>
        <taxon>Rhododendron</taxon>
    </lineage>
</organism>
<keyword evidence="2" id="KW-1185">Reference proteome</keyword>
<dbReference type="InterPro" id="IPR006502">
    <property type="entry name" value="PDDEXK-like"/>
</dbReference>
<evidence type="ECO:0008006" key="3">
    <source>
        <dbReference type="Google" id="ProtNLM"/>
    </source>
</evidence>
<protein>
    <recommendedName>
        <fullName evidence="3">Cruciferin</fullName>
    </recommendedName>
</protein>
<dbReference type="PANTHER" id="PTHR31579:SF39">
    <property type="entry name" value="OS01G0973600 PROTEIN"/>
    <property type="match status" value="1"/>
</dbReference>
<dbReference type="EMBL" id="JACTNZ010000009">
    <property type="protein sequence ID" value="KAG5533401.1"/>
    <property type="molecule type" value="Genomic_DNA"/>
</dbReference>
<evidence type="ECO:0000313" key="1">
    <source>
        <dbReference type="EMBL" id="KAG5533401.1"/>
    </source>
</evidence>
<gene>
    <name evidence="1" type="ORF">RHGRI_027542</name>
</gene>
<comment type="caution">
    <text evidence="1">The sequence shown here is derived from an EMBL/GenBank/DDBJ whole genome shotgun (WGS) entry which is preliminary data.</text>
</comment>
<dbReference type="PANTHER" id="PTHR31579">
    <property type="entry name" value="OS03G0796600 PROTEIN"/>
    <property type="match status" value="1"/>
</dbReference>
<evidence type="ECO:0000313" key="2">
    <source>
        <dbReference type="Proteomes" id="UP000823749"/>
    </source>
</evidence>
<sequence>MDCGVCAAAATGDFWVRMGGGGGGGGGFSHESEHDLAAMVSDFLENNGSSGGTDHSRYCSSDSDSGLCDLAHLAHNISILTLNWSSLMLQYYKLSVDQYESDLLAVVNSLMLSMSGTDLHLVKSGPCNASCIRFSLVKLLRLSGYDAVVCSSKWQGNGKVPGGDHEYIDVVNYKASGGSERLIIDIDFRSHFEIARAVESYERLLSSLPVVYVGSTKKLKKFLQVMVEAARSSLKQNSMPLPPWRSLAYLQAKWHSSYERQLNPDKLKRTTSEHKQCIGHLKRLQSLVQSEAEVDRLLKPINSENNRRLKFEGRKHSPIRTV</sequence>